<proteinExistence type="predicted"/>
<organism evidence="1 2">
    <name type="scientific">Corallococcus interemptor</name>
    <dbReference type="NCBI Taxonomy" id="2316720"/>
    <lineage>
        <taxon>Bacteria</taxon>
        <taxon>Pseudomonadati</taxon>
        <taxon>Myxococcota</taxon>
        <taxon>Myxococcia</taxon>
        <taxon>Myxococcales</taxon>
        <taxon>Cystobacterineae</taxon>
        <taxon>Myxococcaceae</taxon>
        <taxon>Corallococcus</taxon>
    </lineage>
</organism>
<dbReference type="RefSeq" id="WP_120547745.1">
    <property type="nucleotide sequence ID" value="NZ_RAWM01000020.1"/>
</dbReference>
<comment type="caution">
    <text evidence="1">The sequence shown here is derived from an EMBL/GenBank/DDBJ whole genome shotgun (WGS) entry which is preliminary data.</text>
</comment>
<protein>
    <submittedName>
        <fullName evidence="1">Uncharacterized protein</fullName>
    </submittedName>
</protein>
<name>A0A3A8QSI8_9BACT</name>
<gene>
    <name evidence="1" type="ORF">D7X96_10445</name>
</gene>
<dbReference type="AlphaFoldDB" id="A0A3A8QSI8"/>
<reference evidence="2" key="1">
    <citation type="submission" date="2018-09" db="EMBL/GenBank/DDBJ databases">
        <authorList>
            <person name="Livingstone P.G."/>
            <person name="Whitworth D.E."/>
        </authorList>
    </citation>
    <scope>NUCLEOTIDE SEQUENCE [LARGE SCALE GENOMIC DNA]</scope>
    <source>
        <strain evidence="2">AB047A</strain>
    </source>
</reference>
<accession>A0A3A8QSI8</accession>
<dbReference type="OrthoDB" id="5493578at2"/>
<dbReference type="EMBL" id="RAWM01000020">
    <property type="protein sequence ID" value="RKH70801.1"/>
    <property type="molecule type" value="Genomic_DNA"/>
</dbReference>
<keyword evidence="2" id="KW-1185">Reference proteome</keyword>
<dbReference type="Proteomes" id="UP000282656">
    <property type="component" value="Unassembled WGS sequence"/>
</dbReference>
<evidence type="ECO:0000313" key="1">
    <source>
        <dbReference type="EMBL" id="RKH70801.1"/>
    </source>
</evidence>
<sequence>MAGTAHGTPAEFAAAFRRLVTVFRQQGVTNVGYRVFDVVRLTDHETPLTGSAEQLSGWRESGGQPFVTEDALQAFTREHGLETTPRILEQDGAALPKDLEGASAWLREHAPSTRCALDGGAGKHPEGIVVRTRDRRTIAKLRYEDYERTPRVKR</sequence>
<evidence type="ECO:0000313" key="2">
    <source>
        <dbReference type="Proteomes" id="UP000282656"/>
    </source>
</evidence>